<dbReference type="GeneID" id="25903631"/>
<dbReference type="RefSeq" id="XP_014158568.1">
    <property type="nucleotide sequence ID" value="XM_014303093.1"/>
</dbReference>
<feature type="compositionally biased region" description="Basic residues" evidence="1">
    <location>
        <begin position="1"/>
        <end position="11"/>
    </location>
</feature>
<keyword evidence="3" id="KW-1185">Reference proteome</keyword>
<evidence type="ECO:0000313" key="3">
    <source>
        <dbReference type="Proteomes" id="UP000054560"/>
    </source>
</evidence>
<evidence type="ECO:0000256" key="1">
    <source>
        <dbReference type="SAM" id="MobiDB-lite"/>
    </source>
</evidence>
<feature type="compositionally biased region" description="Polar residues" evidence="1">
    <location>
        <begin position="145"/>
        <end position="168"/>
    </location>
</feature>
<feature type="compositionally biased region" description="Basic and acidic residues" evidence="1">
    <location>
        <begin position="170"/>
        <end position="181"/>
    </location>
</feature>
<feature type="compositionally biased region" description="Low complexity" evidence="1">
    <location>
        <begin position="107"/>
        <end position="125"/>
    </location>
</feature>
<feature type="compositionally biased region" description="Basic and acidic residues" evidence="1">
    <location>
        <begin position="38"/>
        <end position="56"/>
    </location>
</feature>
<feature type="compositionally biased region" description="Basic residues" evidence="1">
    <location>
        <begin position="133"/>
        <end position="144"/>
    </location>
</feature>
<feature type="region of interest" description="Disordered" evidence="1">
    <location>
        <begin position="1"/>
        <end position="258"/>
    </location>
</feature>
<name>A0A0L0G723_9EUKA</name>
<feature type="compositionally biased region" description="Basic and acidic residues" evidence="1">
    <location>
        <begin position="75"/>
        <end position="96"/>
    </location>
</feature>
<sequence>MSNLRQSRRQQHLTPERREEDDIDCRGTKRRQSVTDHTGQRAENGRMEPQDGEVHHPATANNRQASKTPRGDISLTKEDVVINDEAKGYPDLRADRGQSITGEHVASSRLSSCSSSGISGASSSGNEQPRIPPNKRRQHRRRSNNKGTVQGQSSTKKLTELMAQQQSLLEKYEQRLKRTSSERPTTVLSAHEALTSPHKRGHRARGREDNPTFRIQGRSQQHHGLGYESPGSADQLSKEEETLSSLEEAPSFQEFARE</sequence>
<evidence type="ECO:0000313" key="2">
    <source>
        <dbReference type="EMBL" id="KNC84666.1"/>
    </source>
</evidence>
<reference evidence="2 3" key="1">
    <citation type="submission" date="2011-02" db="EMBL/GenBank/DDBJ databases">
        <title>The Genome Sequence of Sphaeroforma arctica JP610.</title>
        <authorList>
            <consortium name="The Broad Institute Genome Sequencing Platform"/>
            <person name="Russ C."/>
            <person name="Cuomo C."/>
            <person name="Young S.K."/>
            <person name="Zeng Q."/>
            <person name="Gargeya S."/>
            <person name="Alvarado L."/>
            <person name="Berlin A."/>
            <person name="Chapman S.B."/>
            <person name="Chen Z."/>
            <person name="Freedman E."/>
            <person name="Gellesch M."/>
            <person name="Goldberg J."/>
            <person name="Griggs A."/>
            <person name="Gujja S."/>
            <person name="Heilman E."/>
            <person name="Heiman D."/>
            <person name="Howarth C."/>
            <person name="Mehta T."/>
            <person name="Neiman D."/>
            <person name="Pearson M."/>
            <person name="Roberts A."/>
            <person name="Saif S."/>
            <person name="Shea T."/>
            <person name="Shenoy N."/>
            <person name="Sisk P."/>
            <person name="Stolte C."/>
            <person name="Sykes S."/>
            <person name="White J."/>
            <person name="Yandava C."/>
            <person name="Burger G."/>
            <person name="Gray M.W."/>
            <person name="Holland P.W.H."/>
            <person name="King N."/>
            <person name="Lang F.B.F."/>
            <person name="Roger A.J."/>
            <person name="Ruiz-Trillo I."/>
            <person name="Haas B."/>
            <person name="Nusbaum C."/>
            <person name="Birren B."/>
        </authorList>
    </citation>
    <scope>NUCLEOTIDE SEQUENCE [LARGE SCALE GENOMIC DNA]</scope>
    <source>
        <strain evidence="2 3">JP610</strain>
    </source>
</reference>
<gene>
    <name evidence="2" type="ORF">SARC_03127</name>
</gene>
<dbReference type="Proteomes" id="UP000054560">
    <property type="component" value="Unassembled WGS sequence"/>
</dbReference>
<proteinExistence type="predicted"/>
<organism evidence="2 3">
    <name type="scientific">Sphaeroforma arctica JP610</name>
    <dbReference type="NCBI Taxonomy" id="667725"/>
    <lineage>
        <taxon>Eukaryota</taxon>
        <taxon>Ichthyosporea</taxon>
        <taxon>Ichthyophonida</taxon>
        <taxon>Sphaeroforma</taxon>
    </lineage>
</organism>
<dbReference type="AlphaFoldDB" id="A0A0L0G723"/>
<dbReference type="EMBL" id="KQ241749">
    <property type="protein sequence ID" value="KNC84666.1"/>
    <property type="molecule type" value="Genomic_DNA"/>
</dbReference>
<accession>A0A0L0G723</accession>
<feature type="compositionally biased region" description="Basic and acidic residues" evidence="1">
    <location>
        <begin position="14"/>
        <end position="27"/>
    </location>
</feature>
<protein>
    <submittedName>
        <fullName evidence="2">Uncharacterized protein</fullName>
    </submittedName>
</protein>